<evidence type="ECO:0000256" key="14">
    <source>
        <dbReference type="ARBA" id="ARBA00038949"/>
    </source>
</evidence>
<comment type="pathway">
    <text evidence="2 17">Protein modification; protein glycosylation.</text>
</comment>
<keyword evidence="11 17" id="KW-0472">Membrane</keyword>
<dbReference type="PANTHER" id="PTHR10468:SF0">
    <property type="entry name" value="ALPHA-1,3-MANNOSYL-GLYCOPROTEIN 2-BETA-N-ACETYLGLUCOSAMINYLTRANSFERASE"/>
    <property type="match status" value="1"/>
</dbReference>
<evidence type="ECO:0000256" key="12">
    <source>
        <dbReference type="ARBA" id="ARBA00023211"/>
    </source>
</evidence>
<dbReference type="InterPro" id="IPR052261">
    <property type="entry name" value="Glycosyltransferase_13"/>
</dbReference>
<comment type="function">
    <text evidence="13 17">Initiates complex N-linked carbohydrate formation. Essential for the conversion of high-mannose to hybrid and complex N-glycans.</text>
</comment>
<evidence type="ECO:0000256" key="7">
    <source>
        <dbReference type="ARBA" id="ARBA00022723"/>
    </source>
</evidence>
<evidence type="ECO:0000256" key="11">
    <source>
        <dbReference type="ARBA" id="ARBA00023136"/>
    </source>
</evidence>
<dbReference type="WBParaSite" id="PSAMB.scaffold463size50280.g6159.t1">
    <property type="protein sequence ID" value="PSAMB.scaffold463size50280.g6159.t1"/>
    <property type="gene ID" value="PSAMB.scaffold463size50280.g6159"/>
</dbReference>
<dbReference type="EC" id="2.4.1.101" evidence="14 17"/>
<evidence type="ECO:0000256" key="10">
    <source>
        <dbReference type="ARBA" id="ARBA00023034"/>
    </source>
</evidence>
<feature type="transmembrane region" description="Helical" evidence="17">
    <location>
        <begin position="5"/>
        <end position="26"/>
    </location>
</feature>
<dbReference type="FunFam" id="3.90.550.10:FF:000252">
    <property type="entry name" value="Protein O-linked-mannose beta-1,2-N-acetylglucosaminyltransferase 1"/>
    <property type="match status" value="1"/>
</dbReference>
<evidence type="ECO:0000256" key="9">
    <source>
        <dbReference type="ARBA" id="ARBA00022989"/>
    </source>
</evidence>
<evidence type="ECO:0000313" key="19">
    <source>
        <dbReference type="WBParaSite" id="PSAMB.scaffold463size50280.g6159.t1"/>
    </source>
</evidence>
<evidence type="ECO:0000313" key="18">
    <source>
        <dbReference type="Proteomes" id="UP000887566"/>
    </source>
</evidence>
<comment type="similarity">
    <text evidence="3 17">Belongs to the glycosyltransferase 13 family.</text>
</comment>
<name>A0A914WP62_9BILA</name>
<keyword evidence="10 17" id="KW-0333">Golgi apparatus</keyword>
<dbReference type="SUPFAM" id="SSF53448">
    <property type="entry name" value="Nucleotide-diphospho-sugar transferases"/>
    <property type="match status" value="1"/>
</dbReference>
<evidence type="ECO:0000256" key="16">
    <source>
        <dbReference type="ARBA" id="ARBA00049421"/>
    </source>
</evidence>
<keyword evidence="4 17" id="KW-0328">Glycosyltransferase</keyword>
<comment type="cofactor">
    <cofactor evidence="17">
        <name>Mn(2+)</name>
        <dbReference type="ChEBI" id="CHEBI:29035"/>
    </cofactor>
    <text evidence="17">The cofactor is mostly bound to the substrate.</text>
</comment>
<evidence type="ECO:0000256" key="15">
    <source>
        <dbReference type="ARBA" id="ARBA00041712"/>
    </source>
</evidence>
<keyword evidence="7 17" id="KW-0479">Metal-binding</keyword>
<evidence type="ECO:0000256" key="2">
    <source>
        <dbReference type="ARBA" id="ARBA00004922"/>
    </source>
</evidence>
<comment type="catalytic activity">
    <reaction evidence="16 17">
        <text>N(4)-(alpha-D-Man-(1-&gt;3)-[alpha-D-Man-(1-&gt;3)-[alpha-D-Man-(1-&gt;6)]-alpha-D-Man-(1-&gt;6)]-beta-D-Man-(1-&gt;4)-beta-D-GlcNAc-(1-&gt;4)-beta-D-GlcNAc)-L-asparaginyl-[protein] (N-glucan mannose isomer 5A1,2) + UDP-N-acetyl-alpha-D-glucosamine = N(4)-{beta-D-GlcNAc-(1-&gt;2)-alpha-D-Man-(1-&gt;3)-[alpha-D-Man-(1-&gt;3)-[alpha-D-Man-(1-&gt;6)]-alpha-D-Man-(1-&gt;6)]-beta-D-Man-(1-&gt;4)-beta-D-GlcNAc-(1-&gt;4)-beta-D-GlcNAc}-L-asparaginyl-[protein] + UDP + H(+)</text>
        <dbReference type="Rhea" id="RHEA:11456"/>
        <dbReference type="Rhea" id="RHEA-COMP:14367"/>
        <dbReference type="Rhea" id="RHEA-COMP:14368"/>
        <dbReference type="ChEBI" id="CHEBI:15378"/>
        <dbReference type="ChEBI" id="CHEBI:57705"/>
        <dbReference type="ChEBI" id="CHEBI:58223"/>
        <dbReference type="ChEBI" id="CHEBI:59087"/>
        <dbReference type="ChEBI" id="CHEBI:60625"/>
        <dbReference type="EC" id="2.4.1.101"/>
    </reaction>
</comment>
<evidence type="ECO:0000256" key="6">
    <source>
        <dbReference type="ARBA" id="ARBA00022692"/>
    </source>
</evidence>
<protein>
    <recommendedName>
        <fullName evidence="14 17">Alpha-1,3-mannosyl-glycoprotein 2-beta-N-acetylglucosaminyltransferase</fullName>
        <shortName evidence="17">GNT-I</shortName>
        <shortName evidence="17">GlcNAc-T I</shortName>
        <ecNumber evidence="14 17">2.4.1.101</ecNumber>
    </recommendedName>
    <alternativeName>
        <fullName evidence="15 17">N-glycosyl-oligosaccharide-glycoprotein N-acetylglucosaminyltransferase I</fullName>
    </alternativeName>
</protein>
<reference evidence="19" key="1">
    <citation type="submission" date="2022-11" db="UniProtKB">
        <authorList>
            <consortium name="WormBaseParasite"/>
        </authorList>
    </citation>
    <scope>IDENTIFICATION</scope>
</reference>
<keyword evidence="6 17" id="KW-0812">Transmembrane</keyword>
<keyword evidence="5" id="KW-0808">Transferase</keyword>
<accession>A0A914WP62</accession>
<dbReference type="Proteomes" id="UP000887566">
    <property type="component" value="Unplaced"/>
</dbReference>
<dbReference type="GO" id="GO:0006487">
    <property type="term" value="P:protein N-linked glycosylation"/>
    <property type="evidence" value="ECO:0007669"/>
    <property type="project" value="TreeGrafter"/>
</dbReference>
<dbReference type="PANTHER" id="PTHR10468">
    <property type="entry name" value="PROTEIN O-LINKED-MANNOSE BETA-1,2-N-ACETYLGLUCOSAMINYLTRANSFERASE 1/ALPHA-1,3-MANNOSYL-GLYCOPROTEIN 2-BETA-N-ACETYLGLUCOSAMINYLTRANSFERASE"/>
    <property type="match status" value="1"/>
</dbReference>
<keyword evidence="8 17" id="KW-0735">Signal-anchor</keyword>
<keyword evidence="12 17" id="KW-0464">Manganese</keyword>
<dbReference type="InterPro" id="IPR029044">
    <property type="entry name" value="Nucleotide-diphossugar_trans"/>
</dbReference>
<comment type="subcellular location">
    <subcellularLocation>
        <location evidence="1 17">Golgi apparatus membrane</location>
        <topology evidence="1 17">Single-pass type II membrane protein</topology>
    </subcellularLocation>
</comment>
<sequence length="467" mass="52431">MRRRYLYVSLVLILFVCCHIILFGLVPDSATFPSNDVSALGERIDQLQRILDEQARNSARLKAFVDIELRKLRDLTTTTTTIASSPTSLTTSDVTTKSPAANANAQNQPPIAVLVFACNRPAAITYHVSKLLRYRPSAVQFPVVISQDCDSIPVADAVRAFGSNISYIKHESAQKAGIQVPSNHAQYASYYMIARHYKLALTHVFEKLNFSAAIITEDDLDIAEDFFEYFGATRPLLDSDRSLMCVSAWNDNGKAGLIDANATELLYRSDFFSGLGWMLTRRLWEELSPIWPAGFWDDWLRDPARRQNRACIRPEIPRTSMTNQGKVGASQGLFFSKHLIKIKLNERPFSFTQANLSYLLQDRYDADFINNVYASREVTLEQLQNQTTSADSKALEAVRLTYTSAKEFSGIAAKLQLMVDFKAGVPRTAYRGVVSCFVNNTRVFIAPPRSWTSYDPSWTGPPDIIEG</sequence>
<evidence type="ECO:0000256" key="3">
    <source>
        <dbReference type="ARBA" id="ARBA00006492"/>
    </source>
</evidence>
<organism evidence="18 19">
    <name type="scientific">Plectus sambesii</name>
    <dbReference type="NCBI Taxonomy" id="2011161"/>
    <lineage>
        <taxon>Eukaryota</taxon>
        <taxon>Metazoa</taxon>
        <taxon>Ecdysozoa</taxon>
        <taxon>Nematoda</taxon>
        <taxon>Chromadorea</taxon>
        <taxon>Plectida</taxon>
        <taxon>Plectina</taxon>
        <taxon>Plectoidea</taxon>
        <taxon>Plectidae</taxon>
        <taxon>Plectus</taxon>
    </lineage>
</organism>
<dbReference type="AlphaFoldDB" id="A0A914WP62"/>
<keyword evidence="9 17" id="KW-1133">Transmembrane helix</keyword>
<dbReference type="GO" id="GO:0030145">
    <property type="term" value="F:manganese ion binding"/>
    <property type="evidence" value="ECO:0007669"/>
    <property type="project" value="UniProtKB-UniRule"/>
</dbReference>
<dbReference type="FunFam" id="3.10.180.20:FF:000001">
    <property type="entry name" value="alpha-1,3-mannosyl-glycoprotein 2-beta-N-acetylglucosaminyltransferase"/>
    <property type="match status" value="1"/>
</dbReference>
<evidence type="ECO:0000256" key="1">
    <source>
        <dbReference type="ARBA" id="ARBA00004323"/>
    </source>
</evidence>
<dbReference type="GO" id="GO:0003827">
    <property type="term" value="F:alpha-1,3-mannosylglycoprotein 2-beta-N-acetylglucosaminyltransferase activity"/>
    <property type="evidence" value="ECO:0007669"/>
    <property type="project" value="UniProtKB-UniRule"/>
</dbReference>
<evidence type="ECO:0000256" key="13">
    <source>
        <dbReference type="ARBA" id="ARBA00037706"/>
    </source>
</evidence>
<dbReference type="Pfam" id="PF03071">
    <property type="entry name" value="GNT-I"/>
    <property type="match status" value="1"/>
</dbReference>
<evidence type="ECO:0000256" key="4">
    <source>
        <dbReference type="ARBA" id="ARBA00022676"/>
    </source>
</evidence>
<evidence type="ECO:0000256" key="5">
    <source>
        <dbReference type="ARBA" id="ARBA00022679"/>
    </source>
</evidence>
<dbReference type="Gene3D" id="3.90.550.10">
    <property type="entry name" value="Spore Coat Polysaccharide Biosynthesis Protein SpsA, Chain A"/>
    <property type="match status" value="1"/>
</dbReference>
<keyword evidence="18" id="KW-1185">Reference proteome</keyword>
<evidence type="ECO:0000256" key="8">
    <source>
        <dbReference type="ARBA" id="ARBA00022968"/>
    </source>
</evidence>
<dbReference type="InterPro" id="IPR004139">
    <property type="entry name" value="Glyco_trans_13"/>
</dbReference>
<dbReference type="GO" id="GO:0000139">
    <property type="term" value="C:Golgi membrane"/>
    <property type="evidence" value="ECO:0007669"/>
    <property type="project" value="UniProtKB-SubCell"/>
</dbReference>
<dbReference type="Gene3D" id="3.10.180.20">
    <property type="entry name" value="N-Acetylglucosaminyltransferase I, Domain 2"/>
    <property type="match status" value="1"/>
</dbReference>
<evidence type="ECO:0000256" key="17">
    <source>
        <dbReference type="RuleBase" id="RU368119"/>
    </source>
</evidence>
<proteinExistence type="inferred from homology"/>